<dbReference type="PANTHER" id="PTHR12277:SF194">
    <property type="entry name" value="FI04476P"/>
    <property type="match status" value="1"/>
</dbReference>
<accession>A0A1V9Z4N0</accession>
<name>A0A1V9Z4N0_ACHHY</name>
<dbReference type="InterPro" id="IPR022742">
    <property type="entry name" value="Hydrolase_4"/>
</dbReference>
<dbReference type="OrthoDB" id="62231at2759"/>
<comment type="caution">
    <text evidence="2">The sequence shown here is derived from an EMBL/GenBank/DDBJ whole genome shotgun (WGS) entry which is preliminary data.</text>
</comment>
<evidence type="ECO:0000313" key="3">
    <source>
        <dbReference type="Proteomes" id="UP000243579"/>
    </source>
</evidence>
<dbReference type="GO" id="GO:0005789">
    <property type="term" value="C:endoplasmic reticulum membrane"/>
    <property type="evidence" value="ECO:0007669"/>
    <property type="project" value="TreeGrafter"/>
</dbReference>
<proteinExistence type="predicted"/>
<dbReference type="SUPFAM" id="SSF53474">
    <property type="entry name" value="alpha/beta-Hydrolases"/>
    <property type="match status" value="1"/>
</dbReference>
<protein>
    <submittedName>
        <fullName evidence="2">Phospholipase</fullName>
    </submittedName>
</protein>
<dbReference type="GO" id="GO:0047372">
    <property type="term" value="F:monoacylglycerol lipase activity"/>
    <property type="evidence" value="ECO:0007669"/>
    <property type="project" value="TreeGrafter"/>
</dbReference>
<dbReference type="GO" id="GO:0004622">
    <property type="term" value="F:phosphatidylcholine lysophospholipase activity"/>
    <property type="evidence" value="ECO:0007669"/>
    <property type="project" value="TreeGrafter"/>
</dbReference>
<dbReference type="Gene3D" id="3.40.50.1820">
    <property type="entry name" value="alpha/beta hydrolase"/>
    <property type="match status" value="1"/>
</dbReference>
<organism evidence="2 3">
    <name type="scientific">Achlya hypogyna</name>
    <name type="common">Oomycete</name>
    <name type="synonym">Protoachlya hypogyna</name>
    <dbReference type="NCBI Taxonomy" id="1202772"/>
    <lineage>
        <taxon>Eukaryota</taxon>
        <taxon>Sar</taxon>
        <taxon>Stramenopiles</taxon>
        <taxon>Oomycota</taxon>
        <taxon>Saprolegniomycetes</taxon>
        <taxon>Saprolegniales</taxon>
        <taxon>Achlyaceae</taxon>
        <taxon>Achlya</taxon>
    </lineage>
</organism>
<dbReference type="Pfam" id="PF12146">
    <property type="entry name" value="Hydrolase_4"/>
    <property type="match status" value="1"/>
</dbReference>
<dbReference type="PANTHER" id="PTHR12277">
    <property type="entry name" value="ALPHA/BETA HYDROLASE DOMAIN-CONTAINING PROTEIN"/>
    <property type="match status" value="1"/>
</dbReference>
<dbReference type="Proteomes" id="UP000243579">
    <property type="component" value="Unassembled WGS sequence"/>
</dbReference>
<dbReference type="GO" id="GO:0006660">
    <property type="term" value="P:phosphatidylserine catabolic process"/>
    <property type="evidence" value="ECO:0007669"/>
    <property type="project" value="TreeGrafter"/>
</dbReference>
<dbReference type="AlphaFoldDB" id="A0A1V9Z4N0"/>
<keyword evidence="3" id="KW-1185">Reference proteome</keyword>
<evidence type="ECO:0000259" key="1">
    <source>
        <dbReference type="Pfam" id="PF12146"/>
    </source>
</evidence>
<dbReference type="STRING" id="1202772.A0A1V9Z4N0"/>
<feature type="domain" description="Serine aminopeptidase S33" evidence="1">
    <location>
        <begin position="75"/>
        <end position="204"/>
    </location>
</feature>
<sequence length="287" mass="31669">MATKQQLTGLIVIAAAWLLTTPIGQGFFVYLNFPAHLWIDFADPPLEYTTNVYVNSSDGVAIGLWHTHLPRPRGKVLLYLHGNGEHRGAAVGIVKHHLYTAMPSVSDIVMVDYRGFGDSSRVWPTEIGVKDDALAAWNWVTAGLGHAPRDVIVHGYSLGSAIATYLVHTVCAKNQCPAGLVLEAPFTTIAGIAQDWVPLLSDAAASSLLAHQFRTKDILPQLNTTPILLVHGKRDRIVAFHHGQQLFDEHPHSNIRFCPVETAGHMNSFEFKEAQQCLLTFWQLLSR</sequence>
<evidence type="ECO:0000313" key="2">
    <source>
        <dbReference type="EMBL" id="OQR92911.1"/>
    </source>
</evidence>
<dbReference type="InterPro" id="IPR029058">
    <property type="entry name" value="AB_hydrolase_fold"/>
</dbReference>
<gene>
    <name evidence="2" type="ORF">ACHHYP_03088</name>
</gene>
<reference evidence="2 3" key="1">
    <citation type="journal article" date="2014" name="Genome Biol. Evol.">
        <title>The secreted proteins of Achlya hypogyna and Thraustotheca clavata identify the ancestral oomycete secretome and reveal gene acquisitions by horizontal gene transfer.</title>
        <authorList>
            <person name="Misner I."/>
            <person name="Blouin N."/>
            <person name="Leonard G."/>
            <person name="Richards T.A."/>
            <person name="Lane C.E."/>
        </authorList>
    </citation>
    <scope>NUCLEOTIDE SEQUENCE [LARGE SCALE GENOMIC DNA]</scope>
    <source>
        <strain evidence="2 3">ATCC 48635</strain>
    </source>
</reference>
<dbReference type="EMBL" id="JNBR01000435">
    <property type="protein sequence ID" value="OQR92911.1"/>
    <property type="molecule type" value="Genomic_DNA"/>
</dbReference>
<dbReference type="GO" id="GO:0052651">
    <property type="term" value="P:monoacylglycerol catabolic process"/>
    <property type="evidence" value="ECO:0007669"/>
    <property type="project" value="TreeGrafter"/>
</dbReference>